<keyword evidence="10" id="KW-0066">ATP synthesis</keyword>
<dbReference type="InterPro" id="IPR023011">
    <property type="entry name" value="ATP_synth_F0_asu_AS"/>
</dbReference>
<evidence type="ECO:0000256" key="6">
    <source>
        <dbReference type="ARBA" id="ARBA00022781"/>
    </source>
</evidence>
<dbReference type="EMBL" id="LR992058">
    <property type="protein sequence ID" value="CAD7857583.1"/>
    <property type="molecule type" value="Genomic_DNA"/>
</dbReference>
<proteinExistence type="inferred from homology"/>
<dbReference type="InterPro" id="IPR045083">
    <property type="entry name" value="ATP_synth_F0_asu_bact/mt"/>
</dbReference>
<dbReference type="GO" id="GO:0045259">
    <property type="term" value="C:proton-transporting ATP synthase complex"/>
    <property type="evidence" value="ECO:0007669"/>
    <property type="project" value="UniProtKB-KW"/>
</dbReference>
<sequence>MLMNMFSMFDPMWFNLCYKNLIILLIILMQTMTMFWLNNNKMMIMLMPAISYIMSQLMKTKMKNLKSASMMISSLFILIMYLNISGMFPYMFSTSSHISLTISMGLSMWLLFIMSSATYSMKKTMAHLLPDSSPSWLSPFLILIESTSIMVRPLTLSFRLAANMTAGHVILSLISSFSINMKMSTFMTMLLLSMMYILFELGICIIQSYIFCLLISLYSNDHP</sequence>
<dbReference type="PRINTS" id="PR00123">
    <property type="entry name" value="ATPASEA"/>
</dbReference>
<protein>
    <recommendedName>
        <fullName evidence="11">ATP synthase subunit a</fullName>
    </recommendedName>
</protein>
<feature type="transmembrane region" description="Helical" evidence="12">
    <location>
        <begin position="12"/>
        <end position="36"/>
    </location>
</feature>
<organism evidence="14">
    <name type="scientific">Olavius algarvensis</name>
    <dbReference type="NCBI Taxonomy" id="188229"/>
    <lineage>
        <taxon>Eukaryota</taxon>
        <taxon>Metazoa</taxon>
        <taxon>Spiralia</taxon>
        <taxon>Lophotrochozoa</taxon>
        <taxon>Annelida</taxon>
        <taxon>Clitellata</taxon>
        <taxon>Oligochaeta</taxon>
        <taxon>Tubificida</taxon>
        <taxon>Tubificina</taxon>
        <taxon>Naididae</taxon>
        <taxon>Phallodrilinae</taxon>
        <taxon>Olavius</taxon>
    </lineage>
</organism>
<dbReference type="Gene3D" id="1.20.120.220">
    <property type="entry name" value="ATP synthase, F0 complex, subunit A"/>
    <property type="match status" value="1"/>
</dbReference>
<dbReference type="PROSITE" id="PS00449">
    <property type="entry name" value="ATPASE_A"/>
    <property type="match status" value="1"/>
</dbReference>
<feature type="transmembrane region" description="Helical" evidence="12">
    <location>
        <begin position="160"/>
        <end position="179"/>
    </location>
</feature>
<dbReference type="CDD" id="cd00310">
    <property type="entry name" value="ATP-synt_Fo_a_6"/>
    <property type="match status" value="1"/>
</dbReference>
<gene>
    <name evidence="13" type="ORF">OAHLOAMTSAA4_LOCUS11</name>
    <name evidence="14" type="ORF">OAHLOAMTSAB4_LOCUS14</name>
</gene>
<dbReference type="InterPro" id="IPR000568">
    <property type="entry name" value="ATP_synth_F0_asu"/>
</dbReference>
<reference evidence="14" key="1">
    <citation type="submission" date="2020-12" db="EMBL/GenBank/DDBJ databases">
        <authorList>
            <person name="Sato Y."/>
        </authorList>
    </citation>
    <scope>NUCLEOTIDE SEQUENCE</scope>
</reference>
<evidence type="ECO:0000256" key="4">
    <source>
        <dbReference type="ARBA" id="ARBA00022547"/>
    </source>
</evidence>
<dbReference type="GO" id="GO:0046933">
    <property type="term" value="F:proton-transporting ATP synthase activity, rotational mechanism"/>
    <property type="evidence" value="ECO:0007669"/>
    <property type="project" value="TreeGrafter"/>
</dbReference>
<evidence type="ECO:0000256" key="5">
    <source>
        <dbReference type="ARBA" id="ARBA00022692"/>
    </source>
</evidence>
<evidence type="ECO:0000256" key="10">
    <source>
        <dbReference type="ARBA" id="ARBA00023310"/>
    </source>
</evidence>
<dbReference type="SUPFAM" id="SSF81336">
    <property type="entry name" value="F1F0 ATP synthase subunit A"/>
    <property type="match status" value="1"/>
</dbReference>
<evidence type="ECO:0000256" key="2">
    <source>
        <dbReference type="ARBA" id="ARBA00006810"/>
    </source>
</evidence>
<keyword evidence="7 12" id="KW-1133">Transmembrane helix</keyword>
<keyword evidence="3" id="KW-0813">Transport</keyword>
<dbReference type="GO" id="GO:0005743">
    <property type="term" value="C:mitochondrial inner membrane"/>
    <property type="evidence" value="ECO:0007669"/>
    <property type="project" value="UniProtKB-SubCell"/>
</dbReference>
<evidence type="ECO:0000256" key="9">
    <source>
        <dbReference type="ARBA" id="ARBA00023136"/>
    </source>
</evidence>
<evidence type="ECO:0000256" key="1">
    <source>
        <dbReference type="ARBA" id="ARBA00004141"/>
    </source>
</evidence>
<dbReference type="PANTHER" id="PTHR11410:SF0">
    <property type="entry name" value="ATP SYNTHASE SUBUNIT A"/>
    <property type="match status" value="1"/>
</dbReference>
<feature type="transmembrane region" description="Helical" evidence="12">
    <location>
        <begin position="70"/>
        <end position="92"/>
    </location>
</feature>
<comment type="subcellular location">
    <subcellularLocation>
        <location evidence="1">Membrane</location>
        <topology evidence="1">Multi-pass membrane protein</topology>
    </subcellularLocation>
    <subcellularLocation>
        <location evidence="11">Mitochondrion inner membrane</location>
        <topology evidence="11">Multi-pass membrane protein</topology>
    </subcellularLocation>
</comment>
<feature type="transmembrane region" description="Helical" evidence="12">
    <location>
        <begin position="98"/>
        <end position="115"/>
    </location>
</feature>
<keyword evidence="9 12" id="KW-0472">Membrane</keyword>
<dbReference type="EMBL" id="LR992059">
    <property type="protein sequence ID" value="CAD7857570.1"/>
    <property type="molecule type" value="Genomic_DNA"/>
</dbReference>
<comment type="similarity">
    <text evidence="2">Belongs to the ATPase A chain family.</text>
</comment>
<dbReference type="Pfam" id="PF00119">
    <property type="entry name" value="ATP-synt_A"/>
    <property type="match status" value="1"/>
</dbReference>
<dbReference type="AlphaFoldDB" id="A0A7R9RDM5"/>
<keyword evidence="4" id="KW-0138">CF(0)</keyword>
<geneLocation type="mitochondrion" evidence="14"/>
<evidence type="ECO:0000313" key="14">
    <source>
        <dbReference type="EMBL" id="CAD7857583.1"/>
    </source>
</evidence>
<evidence type="ECO:0000256" key="11">
    <source>
        <dbReference type="RuleBase" id="RU004450"/>
    </source>
</evidence>
<keyword evidence="14" id="KW-0496">Mitochondrion</keyword>
<evidence type="ECO:0000256" key="7">
    <source>
        <dbReference type="ARBA" id="ARBA00022989"/>
    </source>
</evidence>
<accession>A0A7R9RDM5</accession>
<keyword evidence="6" id="KW-0375">Hydrogen ion transport</keyword>
<evidence type="ECO:0000256" key="12">
    <source>
        <dbReference type="SAM" id="Phobius"/>
    </source>
</evidence>
<keyword evidence="5 12" id="KW-0812">Transmembrane</keyword>
<evidence type="ECO:0000256" key="3">
    <source>
        <dbReference type="ARBA" id="ARBA00022448"/>
    </source>
</evidence>
<keyword evidence="8" id="KW-0406">Ion transport</keyword>
<name>A0A7R9RDM5_9ANNE</name>
<dbReference type="PANTHER" id="PTHR11410">
    <property type="entry name" value="ATP SYNTHASE SUBUNIT A"/>
    <property type="match status" value="1"/>
</dbReference>
<evidence type="ECO:0000313" key="13">
    <source>
        <dbReference type="EMBL" id="CAD7857570.1"/>
    </source>
</evidence>
<feature type="transmembrane region" description="Helical" evidence="12">
    <location>
        <begin position="191"/>
        <end position="218"/>
    </location>
</feature>
<evidence type="ECO:0000256" key="8">
    <source>
        <dbReference type="ARBA" id="ARBA00023065"/>
    </source>
</evidence>
<dbReference type="NCBIfam" id="TIGR01131">
    <property type="entry name" value="ATP_synt_6_or_A"/>
    <property type="match status" value="1"/>
</dbReference>
<dbReference type="InterPro" id="IPR035908">
    <property type="entry name" value="F0_ATP_A_sf"/>
</dbReference>